<sequence length="781" mass="83532">SLPVLPVAQDTAETEDIQLTPAVKAKAQELNNNPVQIYNWVRNNISFIPSYGSIQGSELTLQNKRGNAFDTASLLIALYRAAGIPARYVYGTIDVPADKVMNWVGGVTKVEAAQSLLGQGGIPNTGLTNVGKIVALRMEHVWVEAFVDYFPSRGAINKNPSTWVPMDASFKQYTFTKGMDIKGNVPLNSQNLLSQIQQGATVNEAGGYVQNLNQNNLQTQLNAYQSQVKTYIDSQKTNATVGDVLGTQTIKTENSSVLMGSLPYRIVTTANNFQVLPDNLRWKFKTNLYAADGISTGDDAMIELNQSTAKLAGKKITLSFIPATKADQDLINSYLPKAHADGSPMQPSELPKSLPGYLLHMKGEIRVDGQVVATTTSSFTMGSTVKQQNQYFDPGTGTWRGGDDNDITVGEYDAIGLDLQGIGAQQLNDLRDRMTSTKAKLEQFQLNPNDLAPINGVTKEVLTGDLVYTGILGYFAQVDVSDKLIARTNGEIINYRLPSYGRFIATTQAHYFFGIVKSVNFPGVMMDVDNLRYQIESRDSDLSKRINFMRAAGAAGSSAEHAVPELIFSNLNLAATGATQPQAVSAIKALTVAASEGQKIYTLNQSNQRIHSTVLQSLQVGTDVKMEISDALVAGKEVTIHEKDITVNGWTGNGYIIFDSDTGAGAYKIAGGANGAILFLSGLVLLIFLIAAIAGAVPLTVLWGSAAAANMSFGMAASLSALASISMGLGIADIYGYDLLATKFGPAFVSASLGAAGAVLGSICALIVVFAFLFKDILLAL</sequence>
<dbReference type="PANTHER" id="PTHR33490">
    <property type="entry name" value="BLR5614 PROTEIN-RELATED"/>
    <property type="match status" value="1"/>
</dbReference>
<feature type="transmembrane region" description="Helical" evidence="1">
    <location>
        <begin position="747"/>
        <end position="774"/>
    </location>
</feature>
<evidence type="ECO:0000313" key="4">
    <source>
        <dbReference type="Proteomes" id="UP000612361"/>
    </source>
</evidence>
<keyword evidence="1" id="KW-0472">Membrane</keyword>
<dbReference type="EMBL" id="JACOGG010000043">
    <property type="protein sequence ID" value="MBC3937235.1"/>
    <property type="molecule type" value="Genomic_DNA"/>
</dbReference>
<gene>
    <name evidence="3" type="ORF">H8K47_17925</name>
</gene>
<proteinExistence type="predicted"/>
<dbReference type="AlphaFoldDB" id="A0A923L068"/>
<evidence type="ECO:0000313" key="3">
    <source>
        <dbReference type="EMBL" id="MBC3937235.1"/>
    </source>
</evidence>
<dbReference type="Pfam" id="PF01841">
    <property type="entry name" value="Transglut_core"/>
    <property type="match status" value="1"/>
</dbReference>
<dbReference type="Proteomes" id="UP000612361">
    <property type="component" value="Unassembled WGS sequence"/>
</dbReference>
<organism evidence="3 4">
    <name type="scientific">Undibacterium rugosum</name>
    <dbReference type="NCBI Taxonomy" id="2762291"/>
    <lineage>
        <taxon>Bacteria</taxon>
        <taxon>Pseudomonadati</taxon>
        <taxon>Pseudomonadota</taxon>
        <taxon>Betaproteobacteria</taxon>
        <taxon>Burkholderiales</taxon>
        <taxon>Oxalobacteraceae</taxon>
        <taxon>Undibacterium</taxon>
    </lineage>
</organism>
<feature type="transmembrane region" description="Helical" evidence="1">
    <location>
        <begin position="713"/>
        <end position="735"/>
    </location>
</feature>
<feature type="non-terminal residue" evidence="3">
    <location>
        <position position="1"/>
    </location>
</feature>
<feature type="domain" description="Transglutaminase-like" evidence="2">
    <location>
        <begin position="22"/>
        <end position="168"/>
    </location>
</feature>
<dbReference type="InterPro" id="IPR002931">
    <property type="entry name" value="Transglutaminase-like"/>
</dbReference>
<protein>
    <submittedName>
        <fullName evidence="3">Transglutaminase domain-containing protein</fullName>
    </submittedName>
</protein>
<name>A0A923L068_9BURK</name>
<evidence type="ECO:0000256" key="1">
    <source>
        <dbReference type="SAM" id="Phobius"/>
    </source>
</evidence>
<dbReference type="RefSeq" id="WP_186882714.1">
    <property type="nucleotide sequence ID" value="NZ_JACOGG010000043.1"/>
</dbReference>
<dbReference type="Gene3D" id="3.10.620.30">
    <property type="match status" value="1"/>
</dbReference>
<feature type="transmembrane region" description="Helical" evidence="1">
    <location>
        <begin position="677"/>
        <end position="701"/>
    </location>
</feature>
<reference evidence="3" key="1">
    <citation type="submission" date="2020-08" db="EMBL/GenBank/DDBJ databases">
        <title>Novel species isolated from subtropical streams in China.</title>
        <authorList>
            <person name="Lu H."/>
        </authorList>
    </citation>
    <scope>NUCLEOTIDE SEQUENCE</scope>
    <source>
        <strain evidence="3">CY7W</strain>
    </source>
</reference>
<dbReference type="InterPro" id="IPR038765">
    <property type="entry name" value="Papain-like_cys_pep_sf"/>
</dbReference>
<accession>A0A923L068</accession>
<keyword evidence="1" id="KW-1133">Transmembrane helix</keyword>
<comment type="caution">
    <text evidence="3">The sequence shown here is derived from an EMBL/GenBank/DDBJ whole genome shotgun (WGS) entry which is preliminary data.</text>
</comment>
<dbReference type="SUPFAM" id="SSF54001">
    <property type="entry name" value="Cysteine proteinases"/>
    <property type="match status" value="1"/>
</dbReference>
<keyword evidence="4" id="KW-1185">Reference proteome</keyword>
<evidence type="ECO:0000259" key="2">
    <source>
        <dbReference type="Pfam" id="PF01841"/>
    </source>
</evidence>
<keyword evidence="1" id="KW-0812">Transmembrane</keyword>